<dbReference type="OrthoDB" id="1431934at2759"/>
<accession>A0A395RNA3</accession>
<keyword evidence="1" id="KW-0175">Coiled coil</keyword>
<comment type="caution">
    <text evidence="3">The sequence shown here is derived from an EMBL/GenBank/DDBJ whole genome shotgun (WGS) entry which is preliminary data.</text>
</comment>
<proteinExistence type="predicted"/>
<reference evidence="3 4" key="1">
    <citation type="journal article" date="2018" name="PLoS Pathog.">
        <title>Evolution of structural diversity of trichothecenes, a family of toxins produced by plant pathogenic and entomopathogenic fungi.</title>
        <authorList>
            <person name="Proctor R.H."/>
            <person name="McCormick S.P."/>
            <person name="Kim H.S."/>
            <person name="Cardoza R.E."/>
            <person name="Stanley A.M."/>
            <person name="Lindo L."/>
            <person name="Kelly A."/>
            <person name="Brown D.W."/>
            <person name="Lee T."/>
            <person name="Vaughan M.M."/>
            <person name="Alexander N.J."/>
            <person name="Busman M."/>
            <person name="Gutierrez S."/>
        </authorList>
    </citation>
    <scope>NUCLEOTIDE SEQUENCE [LARGE SCALE GENOMIC DNA]</scope>
    <source>
        <strain evidence="3 4">NRRL 20695</strain>
    </source>
</reference>
<keyword evidence="3" id="KW-0436">Ligase</keyword>
<protein>
    <submittedName>
        <fullName evidence="3">E3 ubiquitin-ligase ari7</fullName>
    </submittedName>
</protein>
<dbReference type="Gene3D" id="3.30.40.10">
    <property type="entry name" value="Zinc/RING finger domain, C3HC4 (zinc finger)"/>
    <property type="match status" value="1"/>
</dbReference>
<keyword evidence="4" id="KW-1185">Reference proteome</keyword>
<gene>
    <name evidence="3" type="ORF">FLONG3_10586</name>
</gene>
<organism evidence="3 4">
    <name type="scientific">Fusarium longipes</name>
    <dbReference type="NCBI Taxonomy" id="694270"/>
    <lineage>
        <taxon>Eukaryota</taxon>
        <taxon>Fungi</taxon>
        <taxon>Dikarya</taxon>
        <taxon>Ascomycota</taxon>
        <taxon>Pezizomycotina</taxon>
        <taxon>Sordariomycetes</taxon>
        <taxon>Hypocreomycetidae</taxon>
        <taxon>Hypocreales</taxon>
        <taxon>Nectriaceae</taxon>
        <taxon>Fusarium</taxon>
    </lineage>
</organism>
<evidence type="ECO:0000313" key="3">
    <source>
        <dbReference type="EMBL" id="RGP61352.1"/>
    </source>
</evidence>
<sequence length="521" mass="59493">MTGHLRRIRSESSLERVPAPSSEVHRGQWTQNQFKEDNQPPQCPTITAPPKDSDRCEELASQIAELQACFREQREKSESLQSTVKTLTGYLLISGQHSMALCSEVMTLKRDLENAVDENKRMLEDIKEQQGNVSKLDNPAMLTRRAIIVTKMMEVSNKPLRFSSKEASTEFLGKGPHNNLIRKLDDPLDNDEAQTLLSTFDKWFPAEELNSITLATCYICKKAKFKQASYVATASPINEFNVIGSRPSCNRDVCTACYIELVSTWLESLDLTWWTEVEDPGSVSRLPCPCGANCFGVPIENRQELEDVFQSMQEGWNKRRLMKRYLVFWELMHFLGGMRSKLTIDSRNVAALLHWKMIACGFMKNPLHIYDEAPCCEEDGSAFVANDDLVQFFNMDHAGKSLSVPVFTRFLEVEKEPTECVVCTESFHDVCYDSIERWEGLCAEYSGNWMWKILLFPQKLGSSCGHKIDFCTSCLQKHIETQVEQFGRSACENITCPSEGCQRLLTYEEIKIYAKEETFVR</sequence>
<evidence type="ECO:0000256" key="2">
    <source>
        <dbReference type="SAM" id="MobiDB-lite"/>
    </source>
</evidence>
<name>A0A395RNA3_9HYPO</name>
<dbReference type="STRING" id="694270.A0A395RNA3"/>
<evidence type="ECO:0000313" key="4">
    <source>
        <dbReference type="Proteomes" id="UP000266234"/>
    </source>
</evidence>
<feature type="coiled-coil region" evidence="1">
    <location>
        <begin position="105"/>
        <end position="132"/>
    </location>
</feature>
<feature type="region of interest" description="Disordered" evidence="2">
    <location>
        <begin position="1"/>
        <end position="53"/>
    </location>
</feature>
<dbReference type="InterPro" id="IPR013083">
    <property type="entry name" value="Znf_RING/FYVE/PHD"/>
</dbReference>
<evidence type="ECO:0000256" key="1">
    <source>
        <dbReference type="SAM" id="Coils"/>
    </source>
</evidence>
<dbReference type="Proteomes" id="UP000266234">
    <property type="component" value="Unassembled WGS sequence"/>
</dbReference>
<dbReference type="GO" id="GO:0016874">
    <property type="term" value="F:ligase activity"/>
    <property type="evidence" value="ECO:0007669"/>
    <property type="project" value="UniProtKB-KW"/>
</dbReference>
<dbReference type="EMBL" id="PXOG01000315">
    <property type="protein sequence ID" value="RGP61352.1"/>
    <property type="molecule type" value="Genomic_DNA"/>
</dbReference>
<dbReference type="AlphaFoldDB" id="A0A395RNA3"/>